<dbReference type="InterPro" id="IPR012338">
    <property type="entry name" value="Beta-lactam/transpept-like"/>
</dbReference>
<dbReference type="GO" id="GO:0071555">
    <property type="term" value="P:cell wall organization"/>
    <property type="evidence" value="ECO:0007669"/>
    <property type="project" value="UniProtKB-KW"/>
</dbReference>
<dbReference type="HOGENOM" id="CLU_006354_6_2_11"/>
<dbReference type="eggNOG" id="COG2815">
    <property type="taxonomic scope" value="Bacteria"/>
</dbReference>
<dbReference type="GO" id="GO:0030288">
    <property type="term" value="C:outer membrane-bounded periplasmic space"/>
    <property type="evidence" value="ECO:0007669"/>
    <property type="project" value="TreeGrafter"/>
</dbReference>
<dbReference type="STRING" id="471853.Bcav_4182"/>
<comment type="similarity">
    <text evidence="2">In the N-terminal section; belongs to the glycosyltransferase 51 family.</text>
</comment>
<dbReference type="CDD" id="cd06577">
    <property type="entry name" value="PASTA_pknB"/>
    <property type="match status" value="2"/>
</dbReference>
<keyword evidence="10" id="KW-0511">Multifunctional enzyme</keyword>
<dbReference type="KEGG" id="bcv:Bcav_4182"/>
<keyword evidence="5" id="KW-0328">Glycosyltransferase</keyword>
<evidence type="ECO:0000256" key="5">
    <source>
        <dbReference type="ARBA" id="ARBA00022676"/>
    </source>
</evidence>
<sequence length="836" mass="88551">MASAGKRTNARRSGGGSGGGSNRPSGSGTARANGARTSSAKPKRKRGWNYPRQGLGPIRRWLPSWRVLLGTFVTGVALVAGLFAAAYATTDIPERDDLALAEGSTVYFADGTTEIGTLAEVNREIVDTTQLPDYVGNAVVASEDRRFYSNSGIDPIGIARALWNNLRGGGQQGGSTLTQQYVERYYLGTTTDYVGKFREAILAVKLDRELDKSEILDAYLNTIYFGRNAYGIEAAAQSYFGKPASELTISESALLAGIIPSPNNWDPATNPEQAESRWSRVLDFMVQDGWITEADRNEATFPEVVEYQRSDTFAGPNGYLLQMAIDELTTGDDAPYTVEELNRQGLAITTTIDPTMQQAAVDTMQNMVTGYAPELRNTLVSIDPATGGIRALYGGTDFIAESYNRATQAVYQGGSTFKPFTLVAALEQGVTLEDRYESYAPRDIDGWNVRNFDRVNRGSIDLVEATVNSVNTVYGQLNHDIGPENTRDVAVRAGLPEDTNGLDAVDSNVLGSAAPHAVDMATAYATFAAQGERHETHIVEQVAGREGNVEYTADTTGEQVIDAEVMADATYAMTQVVERGTGETASQLDRPVAGKTGSSNDYTAASFAGYVPQLATVVALYQPGADGEIQTITPFGGYDPVAGGTVPADLWTQYMQTATQGMEVQEFPERSTPPPPPPPEMVAVPDVVGLDEATATAQIGEVGLVASVSQEPSTQPAGTVVHTDPGAGTEVVVGSTVTLVVSSGPPEPTEEPTEDPTEDPTEEPSDEGVPVPDTTGMEATAAQVQLSLAGFTVVRADEASDQQPAGFVVRQDPAGGTAPRGSTITIVVSTGPPDGG</sequence>
<keyword evidence="7" id="KW-0378">Hydrolase</keyword>
<feature type="compositionally biased region" description="Acidic residues" evidence="14">
    <location>
        <begin position="748"/>
        <end position="766"/>
    </location>
</feature>
<evidence type="ECO:0000256" key="6">
    <source>
        <dbReference type="ARBA" id="ARBA00022679"/>
    </source>
</evidence>
<dbReference type="PANTHER" id="PTHR32282:SF34">
    <property type="entry name" value="PENICILLIN-BINDING PROTEIN 1A"/>
    <property type="match status" value="1"/>
</dbReference>
<feature type="transmembrane region" description="Helical" evidence="15">
    <location>
        <begin position="67"/>
        <end position="88"/>
    </location>
</feature>
<evidence type="ECO:0000256" key="15">
    <source>
        <dbReference type="SAM" id="Phobius"/>
    </source>
</evidence>
<feature type="domain" description="PASTA" evidence="16">
    <location>
        <begin position="765"/>
        <end position="830"/>
    </location>
</feature>
<keyword evidence="6 17" id="KW-0808">Transferase</keyword>
<evidence type="ECO:0000256" key="14">
    <source>
        <dbReference type="SAM" id="MobiDB-lite"/>
    </source>
</evidence>
<dbReference type="GO" id="GO:0006508">
    <property type="term" value="P:proteolysis"/>
    <property type="evidence" value="ECO:0007669"/>
    <property type="project" value="UniProtKB-KW"/>
</dbReference>
<dbReference type="SUPFAM" id="SSF56601">
    <property type="entry name" value="beta-lactamase/transpeptidase-like"/>
    <property type="match status" value="1"/>
</dbReference>
<dbReference type="Proteomes" id="UP000007962">
    <property type="component" value="Chromosome"/>
</dbReference>
<keyword evidence="8" id="KW-0133">Cell shape</keyword>
<evidence type="ECO:0000256" key="3">
    <source>
        <dbReference type="ARBA" id="ARBA00022645"/>
    </source>
</evidence>
<evidence type="ECO:0000256" key="1">
    <source>
        <dbReference type="ARBA" id="ARBA00007090"/>
    </source>
</evidence>
<dbReference type="InterPro" id="IPR050396">
    <property type="entry name" value="Glycosyltr_51/Transpeptidase"/>
</dbReference>
<evidence type="ECO:0000313" key="18">
    <source>
        <dbReference type="Proteomes" id="UP000007962"/>
    </source>
</evidence>
<dbReference type="AlphaFoldDB" id="C5C662"/>
<evidence type="ECO:0000259" key="16">
    <source>
        <dbReference type="PROSITE" id="PS51178"/>
    </source>
</evidence>
<dbReference type="Pfam" id="PF00905">
    <property type="entry name" value="Transpeptidase"/>
    <property type="match status" value="1"/>
</dbReference>
<evidence type="ECO:0000256" key="2">
    <source>
        <dbReference type="ARBA" id="ARBA00007739"/>
    </source>
</evidence>
<keyword evidence="15" id="KW-1133">Transmembrane helix</keyword>
<dbReference type="Gene3D" id="1.10.3810.10">
    <property type="entry name" value="Biosynthetic peptidoglycan transglycosylase-like"/>
    <property type="match status" value="1"/>
</dbReference>
<organism evidence="17 18">
    <name type="scientific">Beutenbergia cavernae (strain ATCC BAA-8 / DSM 12333 / CCUG 43141 / JCM 11478 / NBRC 16432 / NCIMB 13614 / HKI 0122)</name>
    <dbReference type="NCBI Taxonomy" id="471853"/>
    <lineage>
        <taxon>Bacteria</taxon>
        <taxon>Bacillati</taxon>
        <taxon>Actinomycetota</taxon>
        <taxon>Actinomycetes</taxon>
        <taxon>Micrococcales</taxon>
        <taxon>Beutenbergiaceae</taxon>
        <taxon>Beutenbergia</taxon>
    </lineage>
</organism>
<dbReference type="GO" id="GO:0009002">
    <property type="term" value="F:serine-type D-Ala-D-Ala carboxypeptidase activity"/>
    <property type="evidence" value="ECO:0007669"/>
    <property type="project" value="UniProtKB-EC"/>
</dbReference>
<dbReference type="PROSITE" id="PS51178">
    <property type="entry name" value="PASTA"/>
    <property type="match status" value="2"/>
</dbReference>
<feature type="region of interest" description="Disordered" evidence="14">
    <location>
        <begin position="1"/>
        <end position="51"/>
    </location>
</feature>
<evidence type="ECO:0000256" key="9">
    <source>
        <dbReference type="ARBA" id="ARBA00022984"/>
    </source>
</evidence>
<dbReference type="FunFam" id="1.10.3810.10:FF:000001">
    <property type="entry name" value="Penicillin-binding protein 1A"/>
    <property type="match status" value="1"/>
</dbReference>
<dbReference type="GO" id="GO:0009252">
    <property type="term" value="P:peptidoglycan biosynthetic process"/>
    <property type="evidence" value="ECO:0007669"/>
    <property type="project" value="UniProtKB-KW"/>
</dbReference>
<dbReference type="PANTHER" id="PTHR32282">
    <property type="entry name" value="BINDING PROTEIN TRANSPEPTIDASE, PUTATIVE-RELATED"/>
    <property type="match status" value="1"/>
</dbReference>
<comment type="catalytic activity">
    <reaction evidence="12">
        <text>Preferential cleavage: (Ac)2-L-Lys-D-Ala-|-D-Ala. Also transpeptidation of peptidyl-alanyl moieties that are N-acyl substituents of D-alanine.</text>
        <dbReference type="EC" id="3.4.16.4"/>
    </reaction>
</comment>
<dbReference type="GO" id="GO:0008360">
    <property type="term" value="P:regulation of cell shape"/>
    <property type="evidence" value="ECO:0007669"/>
    <property type="project" value="UniProtKB-KW"/>
</dbReference>
<dbReference type="Pfam" id="PF00912">
    <property type="entry name" value="Transgly"/>
    <property type="match status" value="1"/>
</dbReference>
<dbReference type="InterPro" id="IPR001264">
    <property type="entry name" value="Glyco_trans_51"/>
</dbReference>
<dbReference type="Gene3D" id="3.40.710.10">
    <property type="entry name" value="DD-peptidase/beta-lactamase superfamily"/>
    <property type="match status" value="1"/>
</dbReference>
<dbReference type="eggNOG" id="COG0744">
    <property type="taxonomic scope" value="Bacteria"/>
</dbReference>
<dbReference type="GO" id="GO:0008658">
    <property type="term" value="F:penicillin binding"/>
    <property type="evidence" value="ECO:0007669"/>
    <property type="project" value="InterPro"/>
</dbReference>
<keyword evidence="15" id="KW-0472">Membrane</keyword>
<dbReference type="Pfam" id="PF03793">
    <property type="entry name" value="PASTA"/>
    <property type="match status" value="2"/>
</dbReference>
<evidence type="ECO:0000256" key="7">
    <source>
        <dbReference type="ARBA" id="ARBA00022801"/>
    </source>
</evidence>
<dbReference type="GO" id="GO:0008955">
    <property type="term" value="F:peptidoglycan glycosyltransferase activity"/>
    <property type="evidence" value="ECO:0007669"/>
    <property type="project" value="UniProtKB-EC"/>
</dbReference>
<dbReference type="InterPro" id="IPR023346">
    <property type="entry name" value="Lysozyme-like_dom_sf"/>
</dbReference>
<feature type="domain" description="PASTA" evidence="16">
    <location>
        <begin position="678"/>
        <end position="743"/>
    </location>
</feature>
<keyword evidence="11" id="KW-0961">Cell wall biogenesis/degradation</keyword>
<gene>
    <name evidence="17" type="ordered locus">Bcav_4182</name>
</gene>
<feature type="region of interest" description="Disordered" evidence="14">
    <location>
        <begin position="798"/>
        <end position="836"/>
    </location>
</feature>
<dbReference type="InterPro" id="IPR005543">
    <property type="entry name" value="PASTA_dom"/>
</dbReference>
<keyword evidence="18" id="KW-1185">Reference proteome</keyword>
<evidence type="ECO:0000256" key="8">
    <source>
        <dbReference type="ARBA" id="ARBA00022960"/>
    </source>
</evidence>
<feature type="region of interest" description="Disordered" evidence="14">
    <location>
        <begin position="741"/>
        <end position="778"/>
    </location>
</feature>
<keyword evidence="4" id="KW-0645">Protease</keyword>
<dbReference type="InterPro" id="IPR001460">
    <property type="entry name" value="PCN-bd_Tpept"/>
</dbReference>
<evidence type="ECO:0000313" key="17">
    <source>
        <dbReference type="EMBL" id="ACQ82420.1"/>
    </source>
</evidence>
<evidence type="ECO:0000256" key="12">
    <source>
        <dbReference type="ARBA" id="ARBA00034000"/>
    </source>
</evidence>
<dbReference type="Gene3D" id="3.30.10.20">
    <property type="match status" value="2"/>
</dbReference>
<dbReference type="CAZy" id="GT51">
    <property type="family name" value="Glycosyltransferase Family 51"/>
</dbReference>
<dbReference type="SUPFAM" id="SSF53955">
    <property type="entry name" value="Lysozyme-like"/>
    <property type="match status" value="1"/>
</dbReference>
<evidence type="ECO:0000256" key="13">
    <source>
        <dbReference type="ARBA" id="ARBA00049902"/>
    </source>
</evidence>
<keyword evidence="9" id="KW-0573">Peptidoglycan synthesis</keyword>
<dbReference type="InterPro" id="IPR036950">
    <property type="entry name" value="PBP_transglycosylase"/>
</dbReference>
<evidence type="ECO:0000256" key="4">
    <source>
        <dbReference type="ARBA" id="ARBA00022670"/>
    </source>
</evidence>
<name>C5C662_BEUC1</name>
<dbReference type="RefSeq" id="WP_015884657.1">
    <property type="nucleotide sequence ID" value="NC_012669.1"/>
</dbReference>
<dbReference type="EMBL" id="CP001618">
    <property type="protein sequence ID" value="ACQ82420.1"/>
    <property type="molecule type" value="Genomic_DNA"/>
</dbReference>
<evidence type="ECO:0000256" key="11">
    <source>
        <dbReference type="ARBA" id="ARBA00023316"/>
    </source>
</evidence>
<comment type="similarity">
    <text evidence="1">In the C-terminal section; belongs to the transpeptidase family.</text>
</comment>
<evidence type="ECO:0000256" key="10">
    <source>
        <dbReference type="ARBA" id="ARBA00023268"/>
    </source>
</evidence>
<keyword evidence="3" id="KW-0121">Carboxypeptidase</keyword>
<comment type="catalytic activity">
    <reaction evidence="13">
        <text>[GlcNAc-(1-&gt;4)-Mur2Ac(oyl-L-Ala-gamma-D-Glu-L-Lys-D-Ala-D-Ala)](n)-di-trans,octa-cis-undecaprenyl diphosphate + beta-D-GlcNAc-(1-&gt;4)-Mur2Ac(oyl-L-Ala-gamma-D-Glu-L-Lys-D-Ala-D-Ala)-di-trans,octa-cis-undecaprenyl diphosphate = [GlcNAc-(1-&gt;4)-Mur2Ac(oyl-L-Ala-gamma-D-Glu-L-Lys-D-Ala-D-Ala)](n+1)-di-trans,octa-cis-undecaprenyl diphosphate + di-trans,octa-cis-undecaprenyl diphosphate + H(+)</text>
        <dbReference type="Rhea" id="RHEA:23708"/>
        <dbReference type="Rhea" id="RHEA-COMP:9602"/>
        <dbReference type="Rhea" id="RHEA-COMP:9603"/>
        <dbReference type="ChEBI" id="CHEBI:15378"/>
        <dbReference type="ChEBI" id="CHEBI:58405"/>
        <dbReference type="ChEBI" id="CHEBI:60033"/>
        <dbReference type="ChEBI" id="CHEBI:78435"/>
        <dbReference type="EC" id="2.4.99.28"/>
    </reaction>
</comment>
<reference evidence="17 18" key="1">
    <citation type="journal article" date="2009" name="Stand. Genomic Sci.">
        <title>Complete genome sequence of Beutenbergia cavernae type strain (HKI 0122).</title>
        <authorList>
            <person name="Land M."/>
            <person name="Pukall R."/>
            <person name="Abt B."/>
            <person name="Goker M."/>
            <person name="Rohde M."/>
            <person name="Glavina Del Rio T."/>
            <person name="Tice H."/>
            <person name="Copeland A."/>
            <person name="Cheng J.F."/>
            <person name="Lucas S."/>
            <person name="Chen F."/>
            <person name="Nolan M."/>
            <person name="Bruce D."/>
            <person name="Goodwin L."/>
            <person name="Pitluck S."/>
            <person name="Ivanova N."/>
            <person name="Mavromatis K."/>
            <person name="Ovchinnikova G."/>
            <person name="Pati A."/>
            <person name="Chen A."/>
            <person name="Palaniappan K."/>
            <person name="Hauser L."/>
            <person name="Chang Y.J."/>
            <person name="Jefferies C.C."/>
            <person name="Saunders E."/>
            <person name="Brettin T."/>
            <person name="Detter J.C."/>
            <person name="Han C."/>
            <person name="Chain P."/>
            <person name="Bristow J."/>
            <person name="Eisen J.A."/>
            <person name="Markowitz V."/>
            <person name="Hugenholtz P."/>
            <person name="Kyrpides N.C."/>
            <person name="Klenk H.P."/>
            <person name="Lapidus A."/>
        </authorList>
    </citation>
    <scope>NUCLEOTIDE SEQUENCE [LARGE SCALE GENOMIC DNA]</scope>
    <source>
        <strain evidence="18">ATCC BAA-8 / DSM 12333 / NBRC 16432</strain>
    </source>
</reference>
<protein>
    <submittedName>
        <fullName evidence="17">Glycosyl transferase family 51</fullName>
    </submittedName>
</protein>
<keyword evidence="15" id="KW-0812">Transmembrane</keyword>
<accession>C5C662</accession>
<dbReference type="SMART" id="SM00740">
    <property type="entry name" value="PASTA"/>
    <property type="match status" value="2"/>
</dbReference>
<proteinExistence type="inferred from homology"/>